<protein>
    <submittedName>
        <fullName evidence="1">Uncharacterized protein</fullName>
    </submittedName>
</protein>
<sequence>MISRSTLVDMSDEHIEAMDKLNRALESSDGCSPFFRKRMLNYVDASITGMAVTSPILDDDAWN</sequence>
<comment type="caution">
    <text evidence="1">The sequence shown here is derived from an EMBL/GenBank/DDBJ whole genome shotgun (WGS) entry which is preliminary data.</text>
</comment>
<reference evidence="2" key="1">
    <citation type="journal article" date="2023" name="G3 (Bethesda)">
        <title>Genome assembly and association tests identify interacting loci associated with vigor, precocity, and sex in interspecific pistachio rootstocks.</title>
        <authorList>
            <person name="Palmer W."/>
            <person name="Jacygrad E."/>
            <person name="Sagayaradj S."/>
            <person name="Cavanaugh K."/>
            <person name="Han R."/>
            <person name="Bertier L."/>
            <person name="Beede B."/>
            <person name="Kafkas S."/>
            <person name="Golino D."/>
            <person name="Preece J."/>
            <person name="Michelmore R."/>
        </authorList>
    </citation>
    <scope>NUCLEOTIDE SEQUENCE [LARGE SCALE GENOMIC DNA]</scope>
</reference>
<keyword evidence="2" id="KW-1185">Reference proteome</keyword>
<evidence type="ECO:0000313" key="2">
    <source>
        <dbReference type="Proteomes" id="UP001164250"/>
    </source>
</evidence>
<dbReference type="EMBL" id="CM047904">
    <property type="protein sequence ID" value="KAJ0090708.1"/>
    <property type="molecule type" value="Genomic_DNA"/>
</dbReference>
<dbReference type="Proteomes" id="UP001164250">
    <property type="component" value="Chromosome 8"/>
</dbReference>
<accession>A0ACC1AVN0</accession>
<organism evidence="1 2">
    <name type="scientific">Pistacia atlantica</name>
    <dbReference type="NCBI Taxonomy" id="434234"/>
    <lineage>
        <taxon>Eukaryota</taxon>
        <taxon>Viridiplantae</taxon>
        <taxon>Streptophyta</taxon>
        <taxon>Embryophyta</taxon>
        <taxon>Tracheophyta</taxon>
        <taxon>Spermatophyta</taxon>
        <taxon>Magnoliopsida</taxon>
        <taxon>eudicotyledons</taxon>
        <taxon>Gunneridae</taxon>
        <taxon>Pentapetalae</taxon>
        <taxon>rosids</taxon>
        <taxon>malvids</taxon>
        <taxon>Sapindales</taxon>
        <taxon>Anacardiaceae</taxon>
        <taxon>Pistacia</taxon>
    </lineage>
</organism>
<proteinExistence type="predicted"/>
<evidence type="ECO:0000313" key="1">
    <source>
        <dbReference type="EMBL" id="KAJ0090708.1"/>
    </source>
</evidence>
<gene>
    <name evidence="1" type="ORF">Patl1_14131</name>
</gene>
<name>A0ACC1AVN0_9ROSI</name>